<protein>
    <submittedName>
        <fullName evidence="1">Uncharacterized protein</fullName>
    </submittedName>
</protein>
<comment type="caution">
    <text evidence="1">The sequence shown here is derived from an EMBL/GenBank/DDBJ whole genome shotgun (WGS) entry which is preliminary data.</text>
</comment>
<evidence type="ECO:0000313" key="2">
    <source>
        <dbReference type="Proteomes" id="UP001057279"/>
    </source>
</evidence>
<gene>
    <name evidence="1" type="ORF">MJG53_013585</name>
</gene>
<dbReference type="EMBL" id="CM043041">
    <property type="protein sequence ID" value="KAI4571479.1"/>
    <property type="molecule type" value="Genomic_DNA"/>
</dbReference>
<sequence>MRNATAWPPRVRSPAGVRLRAAGCGGGARGSSLEGTSGAGSRSGKRGAQALCLRRSPLTFASPTVTIRA</sequence>
<keyword evidence="2" id="KW-1185">Reference proteome</keyword>
<accession>A0ACB9UJC7</accession>
<dbReference type="Proteomes" id="UP001057279">
    <property type="component" value="Linkage Group LG16"/>
</dbReference>
<proteinExistence type="predicted"/>
<name>A0ACB9UJC7_9CETA</name>
<evidence type="ECO:0000313" key="1">
    <source>
        <dbReference type="EMBL" id="KAI4571479.1"/>
    </source>
</evidence>
<organism evidence="1 2">
    <name type="scientific">Ovis ammon polii x Ovis aries</name>
    <dbReference type="NCBI Taxonomy" id="2918886"/>
    <lineage>
        <taxon>Eukaryota</taxon>
        <taxon>Metazoa</taxon>
        <taxon>Chordata</taxon>
        <taxon>Craniata</taxon>
        <taxon>Vertebrata</taxon>
        <taxon>Euteleostomi</taxon>
        <taxon>Mammalia</taxon>
        <taxon>Eutheria</taxon>
        <taxon>Laurasiatheria</taxon>
        <taxon>Artiodactyla</taxon>
        <taxon>Ruminantia</taxon>
        <taxon>Pecora</taxon>
        <taxon>Bovidae</taxon>
        <taxon>Caprinae</taxon>
        <taxon>Ovis</taxon>
    </lineage>
</organism>
<reference evidence="1" key="1">
    <citation type="submission" date="2022-03" db="EMBL/GenBank/DDBJ databases">
        <title>Genomic analyses of argali, domestic sheep and their hybrids provide insights into chromosomal evolution, heterosis and genetic basis of agronomic traits.</title>
        <authorList>
            <person name="Li M."/>
        </authorList>
    </citation>
    <scope>NUCLEOTIDE SEQUENCE</scope>
    <source>
        <strain evidence="1">F1 hybrid</strain>
    </source>
</reference>